<sequence>MLCGHRSGVLAFARIHGSSYPRRSLQMDSNREQGHACESSVSNEELQAPVLQEVEHSDGENDQPEGQKCESGAAGDPVSSPSTSADTWAPVGTHKSEATGTVKSYGRDPNDSKGAVKKYKIPEFRHRPNCNCGQDRKSQPELGSGDEMTGSPMSSCSGAQTTSSDSTIYYYETLEAAKTYGKSVTKAVQFEDRRPCKIIRDSTIVPFTASEIVESKRKSAAERMRGVEATLAEAREVLCEFLYGILNGGQGSSNTSSLDIVVLDDELSREPSPESTSPLGAKSKAACFQLTGGLRWAVDPVLDSISELEEESRDPRSRVRYYVIGDELFKLYERIEARLRETCDQVWEDMNCRYTQFVTDCRDYLQEAEVGEFELNQWRHEMAEARRRLISLLEAEFSKAIDTFNDWRASFIQHELQLSYMSLAEGDPYSLLASLLRCEILECLPKLEKYTEERAAELWKTVLEQHWRDDDGVFE</sequence>
<reference evidence="1" key="1">
    <citation type="submission" date="2020-05" db="EMBL/GenBank/DDBJ databases">
        <title>Large-scale comparative analyses of tick genomes elucidate their genetic diversity and vector capacities.</title>
        <authorList>
            <person name="Jia N."/>
            <person name="Wang J."/>
            <person name="Shi W."/>
            <person name="Du L."/>
            <person name="Sun Y."/>
            <person name="Zhan W."/>
            <person name="Jiang J."/>
            <person name="Wang Q."/>
            <person name="Zhang B."/>
            <person name="Ji P."/>
            <person name="Sakyi L.B."/>
            <person name="Cui X."/>
            <person name="Yuan T."/>
            <person name="Jiang B."/>
            <person name="Yang W."/>
            <person name="Lam T.T.-Y."/>
            <person name="Chang Q."/>
            <person name="Ding S."/>
            <person name="Wang X."/>
            <person name="Zhu J."/>
            <person name="Ruan X."/>
            <person name="Zhao L."/>
            <person name="Wei J."/>
            <person name="Que T."/>
            <person name="Du C."/>
            <person name="Cheng J."/>
            <person name="Dai P."/>
            <person name="Han X."/>
            <person name="Huang E."/>
            <person name="Gao Y."/>
            <person name="Liu J."/>
            <person name="Shao H."/>
            <person name="Ye R."/>
            <person name="Li L."/>
            <person name="Wei W."/>
            <person name="Wang X."/>
            <person name="Wang C."/>
            <person name="Yang T."/>
            <person name="Huo Q."/>
            <person name="Li W."/>
            <person name="Guo W."/>
            <person name="Chen H."/>
            <person name="Zhou L."/>
            <person name="Ni X."/>
            <person name="Tian J."/>
            <person name="Zhou Y."/>
            <person name="Sheng Y."/>
            <person name="Liu T."/>
            <person name="Pan Y."/>
            <person name="Xia L."/>
            <person name="Li J."/>
            <person name="Zhao F."/>
            <person name="Cao W."/>
        </authorList>
    </citation>
    <scope>NUCLEOTIDE SEQUENCE</scope>
    <source>
        <strain evidence="1">Hyas-2018</strain>
    </source>
</reference>
<name>A0ACB7SA76_HYAAI</name>
<keyword evidence="2" id="KW-1185">Reference proteome</keyword>
<organism evidence="1 2">
    <name type="scientific">Hyalomma asiaticum</name>
    <name type="common">Tick</name>
    <dbReference type="NCBI Taxonomy" id="266040"/>
    <lineage>
        <taxon>Eukaryota</taxon>
        <taxon>Metazoa</taxon>
        <taxon>Ecdysozoa</taxon>
        <taxon>Arthropoda</taxon>
        <taxon>Chelicerata</taxon>
        <taxon>Arachnida</taxon>
        <taxon>Acari</taxon>
        <taxon>Parasitiformes</taxon>
        <taxon>Ixodida</taxon>
        <taxon>Ixodoidea</taxon>
        <taxon>Ixodidae</taxon>
        <taxon>Hyalomminae</taxon>
        <taxon>Hyalomma</taxon>
    </lineage>
</organism>
<evidence type="ECO:0000313" key="2">
    <source>
        <dbReference type="Proteomes" id="UP000821845"/>
    </source>
</evidence>
<gene>
    <name evidence="1" type="ORF">HPB50_017131</name>
</gene>
<proteinExistence type="predicted"/>
<comment type="caution">
    <text evidence="1">The sequence shown here is derived from an EMBL/GenBank/DDBJ whole genome shotgun (WGS) entry which is preliminary data.</text>
</comment>
<dbReference type="Proteomes" id="UP000821845">
    <property type="component" value="Chromosome 5"/>
</dbReference>
<evidence type="ECO:0000313" key="1">
    <source>
        <dbReference type="EMBL" id="KAH6930679.1"/>
    </source>
</evidence>
<dbReference type="EMBL" id="CM023485">
    <property type="protein sequence ID" value="KAH6930679.1"/>
    <property type="molecule type" value="Genomic_DNA"/>
</dbReference>
<accession>A0ACB7SA76</accession>
<protein>
    <submittedName>
        <fullName evidence="1">Uncharacterized protein</fullName>
    </submittedName>
</protein>